<reference evidence="8 9" key="1">
    <citation type="journal article" date="2015" name="Genome Announc.">
        <title>Expanding the biotechnology potential of lactobacilli through comparative genomics of 213 strains and associated genera.</title>
        <authorList>
            <person name="Sun Z."/>
            <person name="Harris H.M."/>
            <person name="McCann A."/>
            <person name="Guo C."/>
            <person name="Argimon S."/>
            <person name="Zhang W."/>
            <person name="Yang X."/>
            <person name="Jeffery I.B."/>
            <person name="Cooney J.C."/>
            <person name="Kagawa T.F."/>
            <person name="Liu W."/>
            <person name="Song Y."/>
            <person name="Salvetti E."/>
            <person name="Wrobel A."/>
            <person name="Rasinkangas P."/>
            <person name="Parkhill J."/>
            <person name="Rea M.C."/>
            <person name="O'Sullivan O."/>
            <person name="Ritari J."/>
            <person name="Douillard F.P."/>
            <person name="Paul Ross R."/>
            <person name="Yang R."/>
            <person name="Briner A.E."/>
            <person name="Felis G.E."/>
            <person name="de Vos W.M."/>
            <person name="Barrangou R."/>
            <person name="Klaenhammer T.R."/>
            <person name="Caufield P.W."/>
            <person name="Cui Y."/>
            <person name="Zhang H."/>
            <person name="O'Toole P.W."/>
        </authorList>
    </citation>
    <scope>NUCLEOTIDE SEQUENCE [LARGE SCALE GENOMIC DNA]</scope>
    <source>
        <strain evidence="8 9">DSM 23365</strain>
    </source>
</reference>
<dbReference type="InterPro" id="IPR051446">
    <property type="entry name" value="HTH_trans_reg/aminotransferase"/>
</dbReference>
<dbReference type="STRING" id="1423804.FD14_GL002331"/>
<dbReference type="InterPro" id="IPR000524">
    <property type="entry name" value="Tscrpt_reg_HTH_GntR"/>
</dbReference>
<dbReference type="SMART" id="SM00345">
    <property type="entry name" value="HTH_GNTR"/>
    <property type="match status" value="1"/>
</dbReference>
<dbReference type="InterPro" id="IPR004839">
    <property type="entry name" value="Aminotransferase_I/II_large"/>
</dbReference>
<dbReference type="PRINTS" id="PR00035">
    <property type="entry name" value="HTHGNTR"/>
</dbReference>
<dbReference type="PROSITE" id="PS50949">
    <property type="entry name" value="HTH_GNTR"/>
    <property type="match status" value="1"/>
</dbReference>
<evidence type="ECO:0000256" key="4">
    <source>
        <dbReference type="ARBA" id="ARBA00023015"/>
    </source>
</evidence>
<keyword evidence="2" id="KW-0032">Aminotransferase</keyword>
<evidence type="ECO:0000256" key="2">
    <source>
        <dbReference type="ARBA" id="ARBA00022576"/>
    </source>
</evidence>
<dbReference type="AlphaFoldDB" id="A0A0R2FCV5"/>
<dbReference type="InterPro" id="IPR036390">
    <property type="entry name" value="WH_DNA-bd_sf"/>
</dbReference>
<dbReference type="Pfam" id="PF00392">
    <property type="entry name" value="GntR"/>
    <property type="match status" value="1"/>
</dbReference>
<feature type="domain" description="HTH gntR-type" evidence="7">
    <location>
        <begin position="10"/>
        <end position="78"/>
    </location>
</feature>
<dbReference type="RefSeq" id="WP_082404928.1">
    <property type="nucleotide sequence ID" value="NZ_AYZM01000038.1"/>
</dbReference>
<sequence length="486" mass="54254">MNWQLPATHQSLYLRVIALITHAIETGALLPGEKLPAERQLAEKLVVNRSTIQHALNELVSNGLLVRKVGSGTWVSTDKWGVLPENVNWQNYLSTNRFGDPANYLTRLRAMETEPDVINLAHFNISPELALPISLNHVSAEQLIDQETSVNLSGATVLKRQLVQHLTPLLQQAIQPDQILITSGAQQAFYLITQGLLSYGDAIAIEKPSYFYQLALFQVAGIRVFGIPLQPDGSLDLVALQKAYYKHHFRFLFVNPNGQNPTGMAMPLAKRRALIKVCQQLKLPIVEDDPFGISNALNPTSPIVPLKALDPNNVLYVGSLSSLVGSHTRIGWLLAPASLVTRLADIRQQMEAGMSIFPQLIATQFLAQPNLADQVNQQTAQLRQRTQWLHTALQPLADDDQLTYQQPTVDGSSFWVQLNVNRSLTAADYDQFLTHQVLVRPDFLFGAHQNHIRLGVAYFTKTQISELRTRLTQILTHFNTQSENPL</sequence>
<dbReference type="InterPro" id="IPR015424">
    <property type="entry name" value="PyrdxlP-dep_Trfase"/>
</dbReference>
<evidence type="ECO:0000256" key="5">
    <source>
        <dbReference type="ARBA" id="ARBA00023125"/>
    </source>
</evidence>
<dbReference type="Proteomes" id="UP000051442">
    <property type="component" value="Unassembled WGS sequence"/>
</dbReference>
<gene>
    <name evidence="8" type="ORF">FD14_GL002331</name>
</gene>
<dbReference type="InterPro" id="IPR015422">
    <property type="entry name" value="PyrdxlP-dep_Trfase_small"/>
</dbReference>
<dbReference type="PATRIC" id="fig|1423804.4.peg.2524"/>
<dbReference type="GO" id="GO:0008483">
    <property type="term" value="F:transaminase activity"/>
    <property type="evidence" value="ECO:0007669"/>
    <property type="project" value="UniProtKB-KW"/>
</dbReference>
<keyword evidence="2" id="KW-0808">Transferase</keyword>
<organism evidence="8 9">
    <name type="scientific">Secundilactobacillus similis DSM 23365 = JCM 2765</name>
    <dbReference type="NCBI Taxonomy" id="1423804"/>
    <lineage>
        <taxon>Bacteria</taxon>
        <taxon>Bacillati</taxon>
        <taxon>Bacillota</taxon>
        <taxon>Bacilli</taxon>
        <taxon>Lactobacillales</taxon>
        <taxon>Lactobacillaceae</taxon>
        <taxon>Secundilactobacillus</taxon>
    </lineage>
</organism>
<evidence type="ECO:0000259" key="7">
    <source>
        <dbReference type="PROSITE" id="PS50949"/>
    </source>
</evidence>
<dbReference type="SUPFAM" id="SSF53383">
    <property type="entry name" value="PLP-dependent transferases"/>
    <property type="match status" value="1"/>
</dbReference>
<evidence type="ECO:0000313" key="9">
    <source>
        <dbReference type="Proteomes" id="UP000051442"/>
    </source>
</evidence>
<dbReference type="Gene3D" id="3.90.1150.10">
    <property type="entry name" value="Aspartate Aminotransferase, domain 1"/>
    <property type="match status" value="1"/>
</dbReference>
<dbReference type="GO" id="GO:0003677">
    <property type="term" value="F:DNA binding"/>
    <property type="evidence" value="ECO:0007669"/>
    <property type="project" value="UniProtKB-KW"/>
</dbReference>
<dbReference type="Gene3D" id="1.10.10.10">
    <property type="entry name" value="Winged helix-like DNA-binding domain superfamily/Winged helix DNA-binding domain"/>
    <property type="match status" value="1"/>
</dbReference>
<evidence type="ECO:0000256" key="6">
    <source>
        <dbReference type="ARBA" id="ARBA00023163"/>
    </source>
</evidence>
<keyword evidence="6" id="KW-0804">Transcription</keyword>
<keyword evidence="5" id="KW-0238">DNA-binding</keyword>
<dbReference type="GO" id="GO:0030170">
    <property type="term" value="F:pyridoxal phosphate binding"/>
    <property type="evidence" value="ECO:0007669"/>
    <property type="project" value="InterPro"/>
</dbReference>
<keyword evidence="9" id="KW-1185">Reference proteome</keyword>
<protein>
    <submittedName>
        <fullName evidence="8">GntR family transcriptional regulator</fullName>
    </submittedName>
</protein>
<keyword evidence="4" id="KW-0805">Transcription regulation</keyword>
<dbReference type="SUPFAM" id="SSF46785">
    <property type="entry name" value="Winged helix' DNA-binding domain"/>
    <property type="match status" value="1"/>
</dbReference>
<dbReference type="PANTHER" id="PTHR46577">
    <property type="entry name" value="HTH-TYPE TRANSCRIPTIONAL REGULATORY PROTEIN GABR"/>
    <property type="match status" value="1"/>
</dbReference>
<evidence type="ECO:0000313" key="8">
    <source>
        <dbReference type="EMBL" id="KRN26264.1"/>
    </source>
</evidence>
<comment type="caution">
    <text evidence="8">The sequence shown here is derived from an EMBL/GenBank/DDBJ whole genome shotgun (WGS) entry which is preliminary data.</text>
</comment>
<name>A0A0R2FCV5_9LACO</name>
<keyword evidence="3" id="KW-0663">Pyridoxal phosphate</keyword>
<accession>A0A0R2FCV5</accession>
<dbReference type="CDD" id="cd07377">
    <property type="entry name" value="WHTH_GntR"/>
    <property type="match status" value="1"/>
</dbReference>
<dbReference type="PANTHER" id="PTHR46577:SF2">
    <property type="entry name" value="TRANSCRIPTIONAL REGULATORY PROTEIN"/>
    <property type="match status" value="1"/>
</dbReference>
<dbReference type="InterPro" id="IPR036388">
    <property type="entry name" value="WH-like_DNA-bd_sf"/>
</dbReference>
<dbReference type="EMBL" id="AYZM01000038">
    <property type="protein sequence ID" value="KRN26264.1"/>
    <property type="molecule type" value="Genomic_DNA"/>
</dbReference>
<dbReference type="GO" id="GO:0003700">
    <property type="term" value="F:DNA-binding transcription factor activity"/>
    <property type="evidence" value="ECO:0007669"/>
    <property type="project" value="InterPro"/>
</dbReference>
<comment type="similarity">
    <text evidence="1">In the C-terminal section; belongs to the class-I pyridoxal-phosphate-dependent aminotransferase family.</text>
</comment>
<proteinExistence type="inferred from homology"/>
<dbReference type="OrthoDB" id="9802328at2"/>
<dbReference type="Pfam" id="PF00155">
    <property type="entry name" value="Aminotran_1_2"/>
    <property type="match status" value="1"/>
</dbReference>
<evidence type="ECO:0000256" key="3">
    <source>
        <dbReference type="ARBA" id="ARBA00022898"/>
    </source>
</evidence>
<dbReference type="Gene3D" id="3.40.640.10">
    <property type="entry name" value="Type I PLP-dependent aspartate aminotransferase-like (Major domain)"/>
    <property type="match status" value="1"/>
</dbReference>
<evidence type="ECO:0000256" key="1">
    <source>
        <dbReference type="ARBA" id="ARBA00005384"/>
    </source>
</evidence>
<dbReference type="CDD" id="cd00609">
    <property type="entry name" value="AAT_like"/>
    <property type="match status" value="1"/>
</dbReference>
<dbReference type="InterPro" id="IPR015421">
    <property type="entry name" value="PyrdxlP-dep_Trfase_major"/>
</dbReference>